<accession>A0AAR2LKE8</accession>
<protein>
    <submittedName>
        <fullName evidence="3">Uncharacterized protein</fullName>
    </submittedName>
</protein>
<dbReference type="InterPro" id="IPR042335">
    <property type="entry name" value="ANKRD53"/>
</dbReference>
<dbReference type="GO" id="GO:0000922">
    <property type="term" value="C:spindle pole"/>
    <property type="evidence" value="ECO:0007669"/>
    <property type="project" value="TreeGrafter"/>
</dbReference>
<dbReference type="Pfam" id="PF12796">
    <property type="entry name" value="Ank_2"/>
    <property type="match status" value="1"/>
</dbReference>
<dbReference type="PANTHER" id="PTHR24160">
    <property type="entry name" value="ANKYRIN REPEAT DOMAIN-CONTAINING PROTEIN 53"/>
    <property type="match status" value="1"/>
</dbReference>
<dbReference type="GO" id="GO:0060236">
    <property type="term" value="P:regulation of mitotic spindle organization"/>
    <property type="evidence" value="ECO:0007669"/>
    <property type="project" value="TreeGrafter"/>
</dbReference>
<dbReference type="GO" id="GO:0031116">
    <property type="term" value="P:positive regulation of microtubule polymerization"/>
    <property type="evidence" value="ECO:0007669"/>
    <property type="project" value="TreeGrafter"/>
</dbReference>
<dbReference type="InterPro" id="IPR036770">
    <property type="entry name" value="Ankyrin_rpt-contain_sf"/>
</dbReference>
<evidence type="ECO:0000313" key="3">
    <source>
        <dbReference type="Ensembl" id="ENSPNAP00000077025.1"/>
    </source>
</evidence>
<dbReference type="GO" id="GO:1902412">
    <property type="term" value="P:regulation of mitotic cytokinesis"/>
    <property type="evidence" value="ECO:0007669"/>
    <property type="project" value="InterPro"/>
</dbReference>
<dbReference type="Gene3D" id="1.25.40.20">
    <property type="entry name" value="Ankyrin repeat-containing domain"/>
    <property type="match status" value="2"/>
</dbReference>
<dbReference type="InterPro" id="IPR002110">
    <property type="entry name" value="Ankyrin_rpt"/>
</dbReference>
<evidence type="ECO:0000256" key="1">
    <source>
        <dbReference type="PROSITE-ProRule" id="PRU00023"/>
    </source>
</evidence>
<dbReference type="PANTHER" id="PTHR24160:SF1">
    <property type="entry name" value="ANKYRIN REPEAT DOMAIN-CONTAINING PROTEIN 53"/>
    <property type="match status" value="1"/>
</dbReference>
<keyword evidence="4" id="KW-1185">Reference proteome</keyword>
<dbReference type="RefSeq" id="XP_017538519.1">
    <property type="nucleotide sequence ID" value="XM_017683030.2"/>
</dbReference>
<feature type="region of interest" description="Disordered" evidence="2">
    <location>
        <begin position="247"/>
        <end position="292"/>
    </location>
</feature>
<reference evidence="3 4" key="1">
    <citation type="submission" date="2020-10" db="EMBL/GenBank/DDBJ databases">
        <title>Pygocentrus nattereri (red-bellied piranha) genome, fPygNat1, primary haplotype.</title>
        <authorList>
            <person name="Myers G."/>
            <person name="Meyer A."/>
            <person name="Karagic N."/>
            <person name="Pippel M."/>
            <person name="Winkler S."/>
            <person name="Tracey A."/>
            <person name="Wood J."/>
            <person name="Formenti G."/>
            <person name="Howe K."/>
            <person name="Fedrigo O."/>
            <person name="Jarvis E.D."/>
        </authorList>
    </citation>
    <scope>NUCLEOTIDE SEQUENCE [LARGE SCALE GENOMIC DNA]</scope>
</reference>
<dbReference type="Proteomes" id="UP001501920">
    <property type="component" value="Chromosome 2"/>
</dbReference>
<feature type="repeat" description="ANK" evidence="1">
    <location>
        <begin position="119"/>
        <end position="151"/>
    </location>
</feature>
<keyword evidence="1" id="KW-0040">ANK repeat</keyword>
<dbReference type="SUPFAM" id="SSF48403">
    <property type="entry name" value="Ankyrin repeat"/>
    <property type="match status" value="1"/>
</dbReference>
<dbReference type="SMART" id="SM00248">
    <property type="entry name" value="ANK"/>
    <property type="match status" value="4"/>
</dbReference>
<dbReference type="Ensembl" id="ENSPNAT00000057948.1">
    <property type="protein sequence ID" value="ENSPNAP00000077025.1"/>
    <property type="gene ID" value="ENSPNAG00000005218.2"/>
</dbReference>
<reference evidence="3" key="3">
    <citation type="submission" date="2025-09" db="UniProtKB">
        <authorList>
            <consortium name="Ensembl"/>
        </authorList>
    </citation>
    <scope>IDENTIFICATION</scope>
</reference>
<dbReference type="GO" id="GO:0007080">
    <property type="term" value="P:mitotic metaphase chromosome alignment"/>
    <property type="evidence" value="ECO:0007669"/>
    <property type="project" value="TreeGrafter"/>
</dbReference>
<dbReference type="GeneID" id="108411455"/>
<dbReference type="CTD" id="79998"/>
<evidence type="ECO:0000313" key="4">
    <source>
        <dbReference type="Proteomes" id="UP001501920"/>
    </source>
</evidence>
<proteinExistence type="predicted"/>
<dbReference type="Pfam" id="PF00023">
    <property type="entry name" value="Ank"/>
    <property type="match status" value="1"/>
</dbReference>
<name>A0AAR2LKE8_PYGNA</name>
<dbReference type="PROSITE" id="PS50088">
    <property type="entry name" value="ANK_REPEAT"/>
    <property type="match status" value="1"/>
</dbReference>
<dbReference type="AlphaFoldDB" id="A0AAR2LKE8"/>
<dbReference type="GeneTree" id="ENSGT00390000005650"/>
<organism evidence="3 4">
    <name type="scientific">Pygocentrus nattereri</name>
    <name type="common">Red-bellied piranha</name>
    <dbReference type="NCBI Taxonomy" id="42514"/>
    <lineage>
        <taxon>Eukaryota</taxon>
        <taxon>Metazoa</taxon>
        <taxon>Chordata</taxon>
        <taxon>Craniata</taxon>
        <taxon>Vertebrata</taxon>
        <taxon>Euteleostomi</taxon>
        <taxon>Actinopterygii</taxon>
        <taxon>Neopterygii</taxon>
        <taxon>Teleostei</taxon>
        <taxon>Ostariophysi</taxon>
        <taxon>Characiformes</taxon>
        <taxon>Characoidei</taxon>
        <taxon>Pygocentrus</taxon>
    </lineage>
</organism>
<reference evidence="3" key="2">
    <citation type="submission" date="2025-08" db="UniProtKB">
        <authorList>
            <consortium name="Ensembl"/>
        </authorList>
    </citation>
    <scope>IDENTIFICATION</scope>
</reference>
<sequence>MAGVSLVPQKVRWLQRADDIFQAAVCGDQEWLRFSLKRAQSPSQPNKQGLTVLHVSAQHGRLDCMKLLVDSHCVDVNASCPRGRRPLHMVLSPQSKPHSHACLIYLLQNGAQHNVSTDEGLTPLHMAAAEGLRECVESLVEVGADTHACDSRGHTPLDLARIWGHRVVARFLKNAMWQRDKKEDMERQKALQNLRQDLIRMYRSVEAKEKVAREAINEQKVSEWAEKKGLPLLPFTTPVRGTWTLSHGSCLSSEPLKTKSKKKHNSSAQREAWNISPNPSKPPPASTSRPQEVRMGIHPEEAPPEPDLHQRMTLRCNEDGHIHYTTSWDKVPQPVPALPLDVIKKGLFPSAFLSRITSPLQFHASSVLDLPHQGCTTRPGASPWTEVAMHLAEELEQGHY</sequence>
<evidence type="ECO:0000256" key="2">
    <source>
        <dbReference type="SAM" id="MobiDB-lite"/>
    </source>
</evidence>
<dbReference type="PROSITE" id="PS50297">
    <property type="entry name" value="ANK_REP_REGION"/>
    <property type="match status" value="1"/>
</dbReference>